<proteinExistence type="predicted"/>
<name>A0A6V3LKQ1_9EUKA</name>
<dbReference type="EMBL" id="HBIV01016809">
    <property type="protein sequence ID" value="CAE0660641.1"/>
    <property type="molecule type" value="Transcribed_RNA"/>
</dbReference>
<evidence type="ECO:0000313" key="1">
    <source>
        <dbReference type="EMBL" id="CAE0660641.1"/>
    </source>
</evidence>
<gene>
    <name evidence="1" type="ORF">LGLO00237_LOCUS12227</name>
    <name evidence="2" type="ORF">LGLO00237_LOCUS12232</name>
</gene>
<reference evidence="1" key="1">
    <citation type="submission" date="2021-01" db="EMBL/GenBank/DDBJ databases">
        <authorList>
            <person name="Corre E."/>
            <person name="Pelletier E."/>
            <person name="Niang G."/>
            <person name="Scheremetjew M."/>
            <person name="Finn R."/>
            <person name="Kale V."/>
            <person name="Holt S."/>
            <person name="Cochrane G."/>
            <person name="Meng A."/>
            <person name="Brown T."/>
            <person name="Cohen L."/>
        </authorList>
    </citation>
    <scope>NUCLEOTIDE SEQUENCE</scope>
    <source>
        <strain evidence="1">CCCM811</strain>
    </source>
</reference>
<accession>A0A6V3LKQ1</accession>
<evidence type="ECO:0000313" key="2">
    <source>
        <dbReference type="EMBL" id="CAE0660646.1"/>
    </source>
</evidence>
<organism evidence="1">
    <name type="scientific">Lotharella globosa</name>
    <dbReference type="NCBI Taxonomy" id="91324"/>
    <lineage>
        <taxon>Eukaryota</taxon>
        <taxon>Sar</taxon>
        <taxon>Rhizaria</taxon>
        <taxon>Cercozoa</taxon>
        <taxon>Chlorarachniophyceae</taxon>
        <taxon>Lotharella</taxon>
    </lineage>
</organism>
<dbReference type="AlphaFoldDB" id="A0A6V3LKQ1"/>
<sequence>MDGKASDLFRFCGKDFGGYPCDCTISNPPVCVPIPKGNNAWTRFASTNECAAKMIEQLQEGKIPSYASPLPGVIPPPPEELKAYVRSLIEDGPEIADAGMYVNEIEDAPSRLQRFMSGGTKICHFESWRNASFLGSLFHHIQLNSPTDVELTTWDLFHGHMFIHVSNLGNGELKADMGILFHAREFPLELRRDRIGKVVPVGSPDAGGPHDVRIGTKCSIKTDDYYLRNYMWLLSTNQVVVLNTHSPDLEGIIQNKEFHTVGSFYFKQIADINYFPPSGLCGNVHKLLSVANAAEEEVKTSTKQLQQVKCLGGASRKGHTRRRSVSKVLEKMKDNKDHRWLAAQVVHYVSHTKETARHIYATPLAMLMSPSLRIKEALKGVSREIRRLDRHALFTLQGMIINTDEPRHPRLEGRIPRNAHSFVLGEIRREEKRRDEKREKDNEKQYLRLVGMKFKPDHARRALELTRSKQTGLYSGYRAECLLQAAKAEYRSPELLQKFGGKSYDLDFVLEYQRHAFYADSTLRAIRLDAKEKIGPARAGEKVAKLVAVETHEKWERLRKRREMVVKILEAKGMSQKSECLPSSL</sequence>
<dbReference type="EMBL" id="HBIV01016814">
    <property type="protein sequence ID" value="CAE0660646.1"/>
    <property type="molecule type" value="Transcribed_RNA"/>
</dbReference>
<protein>
    <submittedName>
        <fullName evidence="1">Uncharacterized protein</fullName>
    </submittedName>
</protein>